<feature type="compositionally biased region" description="Polar residues" evidence="1">
    <location>
        <begin position="50"/>
        <end position="59"/>
    </location>
</feature>
<feature type="region of interest" description="Disordered" evidence="1">
    <location>
        <begin position="50"/>
        <end position="95"/>
    </location>
</feature>
<dbReference type="Proteomes" id="UP000187455">
    <property type="component" value="Unassembled WGS sequence"/>
</dbReference>
<dbReference type="AlphaFoldDB" id="A0A1R0GP08"/>
<feature type="compositionally biased region" description="Basic and acidic residues" evidence="1">
    <location>
        <begin position="1"/>
        <end position="22"/>
    </location>
</feature>
<evidence type="ECO:0000313" key="2">
    <source>
        <dbReference type="EMBL" id="OLY78608.1"/>
    </source>
</evidence>
<evidence type="ECO:0000313" key="3">
    <source>
        <dbReference type="Proteomes" id="UP000187455"/>
    </source>
</evidence>
<accession>A0A1R0GP08</accession>
<evidence type="ECO:0000256" key="1">
    <source>
        <dbReference type="SAM" id="MobiDB-lite"/>
    </source>
</evidence>
<dbReference type="EMBL" id="LSSL01005960">
    <property type="protein sequence ID" value="OLY78608.1"/>
    <property type="molecule type" value="Genomic_DNA"/>
</dbReference>
<proteinExistence type="predicted"/>
<protein>
    <submittedName>
        <fullName evidence="2">Uncharacterized protein</fullName>
    </submittedName>
</protein>
<sequence length="95" mass="10760">MEYQKKTGKENKFDTKPKEQRRNQQAHSSPLLHGPNKQLFLLCSQSECKSDGFLSTSSRPFPLANPSPTNTQASQPKPAQTRIHNNPPCKNKQQQ</sequence>
<name>A0A1R0GP08_9FUNG</name>
<reference evidence="2 3" key="1">
    <citation type="journal article" date="2016" name="Mol. Biol. Evol.">
        <title>Genome-Wide Survey of Gut Fungi (Harpellales) Reveals the First Horizontally Transferred Ubiquitin Gene from a Mosquito Host.</title>
        <authorList>
            <person name="Wang Y."/>
            <person name="White M.M."/>
            <person name="Kvist S."/>
            <person name="Moncalvo J.M."/>
        </authorList>
    </citation>
    <scope>NUCLEOTIDE SEQUENCE [LARGE SCALE GENOMIC DNA]</scope>
    <source>
        <strain evidence="2 3">ALG-7-W6</strain>
    </source>
</reference>
<gene>
    <name evidence="2" type="ORF">AYI68_g7338</name>
</gene>
<keyword evidence="3" id="KW-1185">Reference proteome</keyword>
<organism evidence="2 3">
    <name type="scientific">Smittium mucronatum</name>
    <dbReference type="NCBI Taxonomy" id="133383"/>
    <lineage>
        <taxon>Eukaryota</taxon>
        <taxon>Fungi</taxon>
        <taxon>Fungi incertae sedis</taxon>
        <taxon>Zoopagomycota</taxon>
        <taxon>Kickxellomycotina</taxon>
        <taxon>Harpellomycetes</taxon>
        <taxon>Harpellales</taxon>
        <taxon>Legeriomycetaceae</taxon>
        <taxon>Smittium</taxon>
    </lineage>
</organism>
<feature type="compositionally biased region" description="Polar residues" evidence="1">
    <location>
        <begin position="66"/>
        <end position="84"/>
    </location>
</feature>
<feature type="region of interest" description="Disordered" evidence="1">
    <location>
        <begin position="1"/>
        <end position="36"/>
    </location>
</feature>
<comment type="caution">
    <text evidence="2">The sequence shown here is derived from an EMBL/GenBank/DDBJ whole genome shotgun (WGS) entry which is preliminary data.</text>
</comment>